<dbReference type="GO" id="GO:0005739">
    <property type="term" value="C:mitochondrion"/>
    <property type="evidence" value="ECO:0007669"/>
    <property type="project" value="UniProtKB-SubCell"/>
</dbReference>
<keyword evidence="4 7" id="KW-0808">Transferase</keyword>
<evidence type="ECO:0000313" key="9">
    <source>
        <dbReference type="EMBL" id="KAA8904865.1"/>
    </source>
</evidence>
<dbReference type="Pfam" id="PF02636">
    <property type="entry name" value="Methyltransf_28"/>
    <property type="match status" value="1"/>
</dbReference>
<dbReference type="GO" id="GO:0032981">
    <property type="term" value="P:mitochondrial respiratory chain complex I assembly"/>
    <property type="evidence" value="ECO:0007669"/>
    <property type="project" value="TreeGrafter"/>
</dbReference>
<proteinExistence type="inferred from homology"/>
<dbReference type="InterPro" id="IPR003788">
    <property type="entry name" value="NDUFAF7"/>
</dbReference>
<protein>
    <recommendedName>
        <fullName evidence="7">Protein arginine methyltransferase NDUFAF7</fullName>
        <ecNumber evidence="7">2.1.1.320</ecNumber>
    </recommendedName>
</protein>
<comment type="caution">
    <text evidence="9">The sequence shown here is derived from an EMBL/GenBank/DDBJ whole genome shotgun (WGS) entry which is preliminary data.</text>
</comment>
<keyword evidence="5 7" id="KW-0496">Mitochondrion</keyword>
<evidence type="ECO:0000256" key="3">
    <source>
        <dbReference type="ARBA" id="ARBA00022603"/>
    </source>
</evidence>
<reference evidence="9 10" key="1">
    <citation type="submission" date="2019-09" db="EMBL/GenBank/DDBJ databases">
        <title>Draft genome of the ectomycorrhizal ascomycete Sphaerosporella brunnea.</title>
        <authorList>
            <consortium name="DOE Joint Genome Institute"/>
            <person name="Benucci G.M."/>
            <person name="Marozzi G."/>
            <person name="Antonielli L."/>
            <person name="Sanchez S."/>
            <person name="Marco P."/>
            <person name="Wang X."/>
            <person name="Falini L.B."/>
            <person name="Barry K."/>
            <person name="Haridas S."/>
            <person name="Lipzen A."/>
            <person name="Labutti K."/>
            <person name="Grigoriev I.V."/>
            <person name="Murat C."/>
            <person name="Martin F."/>
            <person name="Albertini E."/>
            <person name="Donnini D."/>
            <person name="Bonito G."/>
        </authorList>
    </citation>
    <scope>NUCLEOTIDE SEQUENCE [LARGE SCALE GENOMIC DNA]</scope>
    <source>
        <strain evidence="9 10">Sb_GMNB300</strain>
    </source>
</reference>
<comment type="function">
    <text evidence="7">Arginine methyltransferase involved in the assembly or stability of mitochondrial NADH:ubiquinone oxidoreductase complex (complex I).</text>
</comment>
<evidence type="ECO:0000256" key="2">
    <source>
        <dbReference type="ARBA" id="ARBA00005891"/>
    </source>
</evidence>
<sequence length="462" mass="49927">MRMRLLRHTLTRRPTTPPLRLTAPLPRCSYSSDASAPPPAPTPISLSPRAFSTPLAKQLTQAIATTGPIPLAAYMRACLTSSSGGYYTTHSDPFGRRGDFITSPEISQLFGEMLGLWVVTEWLSQGKRSSGVSLIELGPGRGTLMDDVLRTISSFQPLRSAIEHIYLVEASPTLRATQARLLCGADVSPQELPDKSAFTAKTKYGIPVTWYTELSSVPKTPSPFILAHEFFDALPIHAFEATNEGWRELLVTPVAPGEAKPAVIGGTAPEFALTRSKIATPHARLLPELSDRYKALKNRPGSIIEVSPESLTVMEDIAKRIGEQKAGASLVVDYGPLDTVPVNSLRGIKSHRMVSPFSSPGEVDVSADVDFYALAERALLASEDVEVHGPVEQGAFLSMMGIRERMQRLASGLDEEKSKDLRRGVERLAERGGGAMGKVYKVMSVVPERGGARPVGFGGQVV</sequence>
<dbReference type="InterPro" id="IPR038375">
    <property type="entry name" value="NDUFAF7_sf"/>
</dbReference>
<dbReference type="PANTHER" id="PTHR12049:SF7">
    <property type="entry name" value="PROTEIN ARGININE METHYLTRANSFERASE NDUFAF7, MITOCHONDRIAL"/>
    <property type="match status" value="1"/>
</dbReference>
<dbReference type="InParanoid" id="A0A5J5EVM5"/>
<dbReference type="InterPro" id="IPR029063">
    <property type="entry name" value="SAM-dependent_MTases_sf"/>
</dbReference>
<comment type="catalytic activity">
    <reaction evidence="6 7">
        <text>L-arginyl-[protein] + 2 S-adenosyl-L-methionine = N(omega),N(omega)'-dimethyl-L-arginyl-[protein] + 2 S-adenosyl-L-homocysteine + 2 H(+)</text>
        <dbReference type="Rhea" id="RHEA:48108"/>
        <dbReference type="Rhea" id="RHEA-COMP:10532"/>
        <dbReference type="Rhea" id="RHEA-COMP:11992"/>
        <dbReference type="ChEBI" id="CHEBI:15378"/>
        <dbReference type="ChEBI" id="CHEBI:29965"/>
        <dbReference type="ChEBI" id="CHEBI:57856"/>
        <dbReference type="ChEBI" id="CHEBI:59789"/>
        <dbReference type="ChEBI" id="CHEBI:88221"/>
        <dbReference type="EC" id="2.1.1.320"/>
    </reaction>
</comment>
<feature type="compositionally biased region" description="Basic residues" evidence="8">
    <location>
        <begin position="1"/>
        <end position="11"/>
    </location>
</feature>
<dbReference type="Gene3D" id="3.40.50.12710">
    <property type="match status" value="1"/>
</dbReference>
<evidence type="ECO:0000256" key="6">
    <source>
        <dbReference type="ARBA" id="ARBA00048612"/>
    </source>
</evidence>
<dbReference type="EMBL" id="VXIS01000103">
    <property type="protein sequence ID" value="KAA8904865.1"/>
    <property type="molecule type" value="Genomic_DNA"/>
</dbReference>
<gene>
    <name evidence="9" type="ORF">FN846DRAFT_17486</name>
</gene>
<dbReference type="Proteomes" id="UP000326924">
    <property type="component" value="Unassembled WGS sequence"/>
</dbReference>
<evidence type="ECO:0000313" key="10">
    <source>
        <dbReference type="Proteomes" id="UP000326924"/>
    </source>
</evidence>
<evidence type="ECO:0000256" key="1">
    <source>
        <dbReference type="ARBA" id="ARBA00004173"/>
    </source>
</evidence>
<accession>A0A5J5EVM5</accession>
<dbReference type="PANTHER" id="PTHR12049">
    <property type="entry name" value="PROTEIN ARGININE METHYLTRANSFERASE NDUFAF7, MITOCHONDRIAL"/>
    <property type="match status" value="1"/>
</dbReference>
<evidence type="ECO:0000256" key="5">
    <source>
        <dbReference type="ARBA" id="ARBA00023128"/>
    </source>
</evidence>
<comment type="similarity">
    <text evidence="2 7">Belongs to the NDUFAF7 family.</text>
</comment>
<dbReference type="EC" id="2.1.1.320" evidence="7"/>
<evidence type="ECO:0000256" key="7">
    <source>
        <dbReference type="RuleBase" id="RU364114"/>
    </source>
</evidence>
<evidence type="ECO:0000256" key="8">
    <source>
        <dbReference type="SAM" id="MobiDB-lite"/>
    </source>
</evidence>
<keyword evidence="3 7" id="KW-0489">Methyltransferase</keyword>
<keyword evidence="10" id="KW-1185">Reference proteome</keyword>
<comment type="subcellular location">
    <subcellularLocation>
        <location evidence="1 7">Mitochondrion</location>
    </subcellularLocation>
</comment>
<name>A0A5J5EVM5_9PEZI</name>
<dbReference type="GO" id="GO:0035243">
    <property type="term" value="F:protein-arginine omega-N symmetric methyltransferase activity"/>
    <property type="evidence" value="ECO:0007669"/>
    <property type="project" value="UniProtKB-EC"/>
</dbReference>
<dbReference type="SUPFAM" id="SSF53335">
    <property type="entry name" value="S-adenosyl-L-methionine-dependent methyltransferases"/>
    <property type="match status" value="1"/>
</dbReference>
<evidence type="ECO:0000256" key="4">
    <source>
        <dbReference type="ARBA" id="ARBA00022679"/>
    </source>
</evidence>
<feature type="region of interest" description="Disordered" evidence="8">
    <location>
        <begin position="1"/>
        <end position="48"/>
    </location>
</feature>
<dbReference type="GO" id="GO:0032259">
    <property type="term" value="P:methylation"/>
    <property type="evidence" value="ECO:0007669"/>
    <property type="project" value="UniProtKB-KW"/>
</dbReference>
<feature type="compositionally biased region" description="Low complexity" evidence="8">
    <location>
        <begin position="12"/>
        <end position="35"/>
    </location>
</feature>
<dbReference type="OrthoDB" id="5595109at2759"/>
<dbReference type="AlphaFoldDB" id="A0A5J5EVM5"/>
<organism evidence="9 10">
    <name type="scientific">Sphaerosporella brunnea</name>
    <dbReference type="NCBI Taxonomy" id="1250544"/>
    <lineage>
        <taxon>Eukaryota</taxon>
        <taxon>Fungi</taxon>
        <taxon>Dikarya</taxon>
        <taxon>Ascomycota</taxon>
        <taxon>Pezizomycotina</taxon>
        <taxon>Pezizomycetes</taxon>
        <taxon>Pezizales</taxon>
        <taxon>Pyronemataceae</taxon>
        <taxon>Sphaerosporella</taxon>
    </lineage>
</organism>